<sequence>MTNQTSSNTTVPPVASASNSRKTSFKVLGAISVSHMLNDMTQSLIVAIYPMLQGEFSLSFGQIGLITLTYQLTASLLQPLIGLYTDKHPKPFSLPVGMTFTLVGLLLLAYASSFPMVLIAAALVGTGSSVFHPESSRVARMASGGKHGMAQSIFQVGGNFGASLGPLMAAWFITPYGKGTLTWFAIAPLLAIIVLLQIGRWYQAQQRSNGGKVFKPSSAPRLPNKTIAFSLFILLTLIFSKYFYLASISSYYTFYLMHKFGVSLENAQVHLFVFLFAVAAGTIIGGPVGDRIGRKYVIWASILGAAPFTLILPHASLFWTGILTVIIGVIMASAFSAILVYAQEMIPGKIGMVSGLFFGLSFGMGGLGAAALGYVADRTSIETVYHICAFLPLLGIMTALLPNIENKE</sequence>
<protein>
    <submittedName>
        <fullName evidence="7">Fosmidomycin resistance protein</fullName>
    </submittedName>
    <submittedName>
        <fullName evidence="6">MFS transporter</fullName>
    </submittedName>
</protein>
<dbReference type="SUPFAM" id="SSF103473">
    <property type="entry name" value="MFS general substrate transporter"/>
    <property type="match status" value="1"/>
</dbReference>
<dbReference type="PANTHER" id="PTHR43129">
    <property type="entry name" value="FOSMIDOMYCIN RESISTANCE PROTEIN"/>
    <property type="match status" value="1"/>
</dbReference>
<dbReference type="RefSeq" id="WP_029095460.1">
    <property type="nucleotide sequence ID" value="NZ_CAADJA010000002.1"/>
</dbReference>
<keyword evidence="2 4" id="KW-1133">Transmembrane helix</keyword>
<feature type="transmembrane region" description="Helical" evidence="4">
    <location>
        <begin position="60"/>
        <end position="80"/>
    </location>
</feature>
<reference evidence="8" key="2">
    <citation type="submission" date="2017-09" db="EMBL/GenBank/DDBJ databases">
        <title>FDA dAtabase for Regulatory Grade micrObial Sequences (FDA-ARGOS): Supporting development and validation of Infectious Disease Dx tests.</title>
        <authorList>
            <person name="Minogue T."/>
            <person name="Wolcott M."/>
            <person name="Wasieloski L."/>
            <person name="Aguilar W."/>
            <person name="Moore D."/>
            <person name="Tallon L."/>
            <person name="Sadzewicz L."/>
            <person name="Ott S."/>
            <person name="Zhao X."/>
            <person name="Nagaraj S."/>
            <person name="Vavikolanu K."/>
            <person name="Aluvathingal J."/>
            <person name="Nadendla S."/>
            <person name="Sichtig H."/>
        </authorList>
    </citation>
    <scope>NUCLEOTIDE SEQUENCE [LARGE SCALE GENOMIC DNA]</scope>
    <source>
        <strain evidence="8">FDAARGOS_387</strain>
    </source>
</reference>
<feature type="transmembrane region" description="Helical" evidence="4">
    <location>
        <begin position="180"/>
        <end position="198"/>
    </location>
</feature>
<feature type="transmembrane region" description="Helical" evidence="4">
    <location>
        <begin position="384"/>
        <end position="404"/>
    </location>
</feature>
<evidence type="ECO:0000313" key="7">
    <source>
        <dbReference type="EMBL" id="VFS48975.1"/>
    </source>
</evidence>
<dbReference type="Gene3D" id="1.20.1250.20">
    <property type="entry name" value="MFS general substrate transporter like domains"/>
    <property type="match status" value="2"/>
</dbReference>
<gene>
    <name evidence="7" type="primary">fsr</name>
    <name evidence="6" type="ORF">CRN84_12125</name>
    <name evidence="7" type="ORF">NCTC12282_03471</name>
</gene>
<dbReference type="GO" id="GO:0022857">
    <property type="term" value="F:transmembrane transporter activity"/>
    <property type="evidence" value="ECO:0007669"/>
    <property type="project" value="InterPro"/>
</dbReference>
<feature type="transmembrane region" description="Helical" evidence="4">
    <location>
        <begin position="153"/>
        <end position="174"/>
    </location>
</feature>
<dbReference type="Proteomes" id="UP000224974">
    <property type="component" value="Unassembled WGS sequence"/>
</dbReference>
<dbReference type="InterPro" id="IPR020846">
    <property type="entry name" value="MFS_dom"/>
</dbReference>
<dbReference type="Proteomes" id="UP000373449">
    <property type="component" value="Unassembled WGS sequence"/>
</dbReference>
<feature type="transmembrane region" description="Helical" evidence="4">
    <location>
        <begin position="227"/>
        <end position="247"/>
    </location>
</feature>
<dbReference type="InterPro" id="IPR011701">
    <property type="entry name" value="MFS"/>
</dbReference>
<dbReference type="OrthoDB" id="9770492at2"/>
<feature type="transmembrane region" description="Helical" evidence="4">
    <location>
        <begin position="353"/>
        <end position="372"/>
    </location>
</feature>
<organism evidence="6 8">
    <name type="scientific">Budvicia aquatica</name>
    <dbReference type="NCBI Taxonomy" id="82979"/>
    <lineage>
        <taxon>Bacteria</taxon>
        <taxon>Pseudomonadati</taxon>
        <taxon>Pseudomonadota</taxon>
        <taxon>Gammaproteobacteria</taxon>
        <taxon>Enterobacterales</taxon>
        <taxon>Budviciaceae</taxon>
        <taxon>Budvicia</taxon>
    </lineage>
</organism>
<feature type="transmembrane region" description="Helical" evidence="4">
    <location>
        <begin position="116"/>
        <end position="132"/>
    </location>
</feature>
<evidence type="ECO:0000313" key="9">
    <source>
        <dbReference type="Proteomes" id="UP000373449"/>
    </source>
</evidence>
<evidence type="ECO:0000313" key="6">
    <source>
        <dbReference type="EMBL" id="PHI30034.1"/>
    </source>
</evidence>
<dbReference type="GO" id="GO:0005886">
    <property type="term" value="C:plasma membrane"/>
    <property type="evidence" value="ECO:0007669"/>
    <property type="project" value="TreeGrafter"/>
</dbReference>
<dbReference type="PANTHER" id="PTHR43129:SF1">
    <property type="entry name" value="FOSMIDOMYCIN RESISTANCE PROTEIN"/>
    <property type="match status" value="1"/>
</dbReference>
<evidence type="ECO:0000313" key="8">
    <source>
        <dbReference type="Proteomes" id="UP000224974"/>
    </source>
</evidence>
<accession>A0A2C6DMM7</accession>
<reference evidence="6" key="1">
    <citation type="submission" date="2017-09" db="EMBL/GenBank/DDBJ databases">
        <title>FDA dAtabase for Regulatory Grade micrObial Sequences (FDA-ARGOS): Supporting development and validation of Infectious Disease Dx tests.</title>
        <authorList>
            <person name="Minogue T."/>
            <person name="Wolcott M."/>
            <person name="Wasieloski L."/>
            <person name="Aguilar W."/>
            <person name="Moore D."/>
            <person name="Tallon L.J."/>
            <person name="Sadzewicz L."/>
            <person name="Ott S."/>
            <person name="Zhao X."/>
            <person name="Nagaraj S."/>
            <person name="Vavikolanu K."/>
            <person name="Aluvathingal J."/>
            <person name="Nadendla S."/>
            <person name="Sichtig H."/>
        </authorList>
    </citation>
    <scope>NUCLEOTIDE SEQUENCE</scope>
    <source>
        <strain evidence="6">FDAARGOS_387</strain>
    </source>
</reference>
<keyword evidence="3 4" id="KW-0472">Membrane</keyword>
<evidence type="ECO:0000256" key="2">
    <source>
        <dbReference type="ARBA" id="ARBA00022989"/>
    </source>
</evidence>
<dbReference type="STRING" id="1111728.GCA_000427805_03117"/>
<proteinExistence type="predicted"/>
<evidence type="ECO:0000256" key="4">
    <source>
        <dbReference type="SAM" id="Phobius"/>
    </source>
</evidence>
<reference evidence="7 9" key="3">
    <citation type="submission" date="2019-03" db="EMBL/GenBank/DDBJ databases">
        <authorList>
            <consortium name="Pathogen Informatics"/>
        </authorList>
    </citation>
    <scope>NUCLEOTIDE SEQUENCE [LARGE SCALE GENOMIC DNA]</scope>
    <source>
        <strain evidence="7 9">NCTC12282</strain>
    </source>
</reference>
<feature type="transmembrane region" description="Helical" evidence="4">
    <location>
        <begin position="296"/>
        <end position="312"/>
    </location>
</feature>
<dbReference type="InterPro" id="IPR036259">
    <property type="entry name" value="MFS_trans_sf"/>
</dbReference>
<dbReference type="CDD" id="cd17478">
    <property type="entry name" value="MFS_FsR"/>
    <property type="match status" value="1"/>
</dbReference>
<feature type="transmembrane region" description="Helical" evidence="4">
    <location>
        <begin position="318"/>
        <end position="341"/>
    </location>
</feature>
<feature type="domain" description="Major facilitator superfamily (MFS) profile" evidence="5">
    <location>
        <begin position="27"/>
        <end position="407"/>
    </location>
</feature>
<keyword evidence="1 4" id="KW-0812">Transmembrane</keyword>
<evidence type="ECO:0000256" key="1">
    <source>
        <dbReference type="ARBA" id="ARBA00022692"/>
    </source>
</evidence>
<name>A0A2C6DMM7_9GAMM</name>
<evidence type="ECO:0000259" key="5">
    <source>
        <dbReference type="PROSITE" id="PS50850"/>
    </source>
</evidence>
<dbReference type="AlphaFoldDB" id="A0A2C6DMM7"/>
<dbReference type="EMBL" id="PDDX01000001">
    <property type="protein sequence ID" value="PHI30034.1"/>
    <property type="molecule type" value="Genomic_DNA"/>
</dbReference>
<evidence type="ECO:0000256" key="3">
    <source>
        <dbReference type="ARBA" id="ARBA00023136"/>
    </source>
</evidence>
<dbReference type="EMBL" id="CAADJA010000002">
    <property type="protein sequence ID" value="VFS48975.1"/>
    <property type="molecule type" value="Genomic_DNA"/>
</dbReference>
<dbReference type="Pfam" id="PF07690">
    <property type="entry name" value="MFS_1"/>
    <property type="match status" value="1"/>
</dbReference>
<dbReference type="PROSITE" id="PS50850">
    <property type="entry name" value="MFS"/>
    <property type="match status" value="1"/>
</dbReference>
<feature type="transmembrane region" description="Helical" evidence="4">
    <location>
        <begin position="267"/>
        <end position="289"/>
    </location>
</feature>
<keyword evidence="8" id="KW-1185">Reference proteome</keyword>